<feature type="transmembrane region" description="Helical" evidence="6">
    <location>
        <begin position="164"/>
        <end position="189"/>
    </location>
</feature>
<keyword evidence="5 6" id="KW-0472">Membrane</keyword>
<dbReference type="GO" id="GO:0008360">
    <property type="term" value="P:regulation of cell shape"/>
    <property type="evidence" value="ECO:0007669"/>
    <property type="project" value="UniProtKB-KW"/>
</dbReference>
<keyword evidence="7" id="KW-0132">Cell division</keyword>
<feature type="transmembrane region" description="Helical" evidence="6">
    <location>
        <begin position="394"/>
        <end position="418"/>
    </location>
</feature>
<dbReference type="Pfam" id="PF01098">
    <property type="entry name" value="FTSW_RODA_SPOVE"/>
    <property type="match status" value="1"/>
</dbReference>
<evidence type="ECO:0000256" key="2">
    <source>
        <dbReference type="ARBA" id="ARBA00022692"/>
    </source>
</evidence>
<keyword evidence="3" id="KW-0133">Cell shape</keyword>
<dbReference type="InterPro" id="IPR047928">
    <property type="entry name" value="Perm_prefix_1"/>
</dbReference>
<keyword evidence="4 6" id="KW-1133">Transmembrane helix</keyword>
<dbReference type="GO" id="GO:0005886">
    <property type="term" value="C:plasma membrane"/>
    <property type="evidence" value="ECO:0007669"/>
    <property type="project" value="TreeGrafter"/>
</dbReference>
<dbReference type="PANTHER" id="PTHR30474:SF1">
    <property type="entry name" value="PEPTIDOGLYCAN GLYCOSYLTRANSFERASE MRDB"/>
    <property type="match status" value="1"/>
</dbReference>
<feature type="transmembrane region" description="Helical" evidence="6">
    <location>
        <begin position="110"/>
        <end position="129"/>
    </location>
</feature>
<accession>A0A919VFM8</accession>
<dbReference type="NCBIfam" id="NF038403">
    <property type="entry name" value="perm_prefix_1"/>
    <property type="match status" value="1"/>
</dbReference>
<feature type="transmembrane region" description="Helical" evidence="6">
    <location>
        <begin position="360"/>
        <end position="382"/>
    </location>
</feature>
<feature type="transmembrane region" description="Helical" evidence="6">
    <location>
        <begin position="321"/>
        <end position="348"/>
    </location>
</feature>
<gene>
    <name evidence="7" type="ORF">CPJCM30710_31450</name>
</gene>
<dbReference type="GO" id="GO:0015648">
    <property type="term" value="F:lipid-linked peptidoglycan transporter activity"/>
    <property type="evidence" value="ECO:0007669"/>
    <property type="project" value="TreeGrafter"/>
</dbReference>
<keyword evidence="2 6" id="KW-0812">Transmembrane</keyword>
<feature type="transmembrane region" description="Helical" evidence="6">
    <location>
        <begin position="201"/>
        <end position="218"/>
    </location>
</feature>
<evidence type="ECO:0000256" key="1">
    <source>
        <dbReference type="ARBA" id="ARBA00004141"/>
    </source>
</evidence>
<evidence type="ECO:0000313" key="7">
    <source>
        <dbReference type="EMBL" id="GIM30479.1"/>
    </source>
</evidence>
<sequence>MHYNSDEFVQKVCEQIRFKAAHKGIKQELEAHIDENTEQYIAEGLDKETAAIKAVQSMGDPIEIGGELNKIHKPQTEWGVIASIILLTILGIGTMFFIGELPFGNSSIFGLRQIVYSLFGLVVLMGMYLFDYTKLYKYNKVIFASGIVLTIITVLFGIEKNGSLFLRIGGITCRTVYICNLMFMVAIIAELIKYKDSGRVGFLKIGLFCAAALAALIFNPYFNLVFIMLIVYVIILTVAVIKKHFDDKQRWGYLSIMYGVIFISFLVFKSKIVSINDNSQFIGYSANMIRKYLEQSQWIGKSEFLNEYGWRPLPENYWVDYFLTIIIANFGWLAGSLVISLFVILFGTMIFRALNIKNNFGFYITIGTTIYLMINFIINILISMGYVEFFDCKLPFVSFGGTDYIGNAFIVGLFLSVWRRNLIVASDMNSHLNHY</sequence>
<feature type="transmembrane region" description="Helical" evidence="6">
    <location>
        <begin position="253"/>
        <end position="272"/>
    </location>
</feature>
<evidence type="ECO:0000256" key="5">
    <source>
        <dbReference type="ARBA" id="ARBA00023136"/>
    </source>
</evidence>
<evidence type="ECO:0000256" key="3">
    <source>
        <dbReference type="ARBA" id="ARBA00022960"/>
    </source>
</evidence>
<dbReference type="PANTHER" id="PTHR30474">
    <property type="entry name" value="CELL CYCLE PROTEIN"/>
    <property type="match status" value="1"/>
</dbReference>
<protein>
    <submittedName>
        <fullName evidence="7">Cell division protein FtsW</fullName>
    </submittedName>
</protein>
<evidence type="ECO:0000256" key="4">
    <source>
        <dbReference type="ARBA" id="ARBA00022989"/>
    </source>
</evidence>
<comment type="subcellular location">
    <subcellularLocation>
        <location evidence="1">Membrane</location>
        <topology evidence="1">Multi-pass membrane protein</topology>
    </subcellularLocation>
</comment>
<dbReference type="GO" id="GO:0051301">
    <property type="term" value="P:cell division"/>
    <property type="evidence" value="ECO:0007669"/>
    <property type="project" value="UniProtKB-KW"/>
</dbReference>
<dbReference type="Proteomes" id="UP000679179">
    <property type="component" value="Unassembled WGS sequence"/>
</dbReference>
<dbReference type="GO" id="GO:0032153">
    <property type="term" value="C:cell division site"/>
    <property type="evidence" value="ECO:0007669"/>
    <property type="project" value="TreeGrafter"/>
</dbReference>
<keyword evidence="8" id="KW-1185">Reference proteome</keyword>
<dbReference type="RefSeq" id="WP_212905148.1">
    <property type="nucleotide sequence ID" value="NZ_BOPZ01000039.1"/>
</dbReference>
<proteinExistence type="predicted"/>
<dbReference type="AlphaFoldDB" id="A0A919VFM8"/>
<feature type="transmembrane region" description="Helical" evidence="6">
    <location>
        <begin position="224"/>
        <end position="241"/>
    </location>
</feature>
<feature type="transmembrane region" description="Helical" evidence="6">
    <location>
        <begin position="78"/>
        <end position="98"/>
    </location>
</feature>
<reference evidence="7" key="1">
    <citation type="submission" date="2021-03" db="EMBL/GenBank/DDBJ databases">
        <title>Taxonomic study of Clostridium polyendosporum from meadow-gley soil under rice.</title>
        <authorList>
            <person name="Kobayashi H."/>
            <person name="Tanizawa Y."/>
            <person name="Yagura M."/>
        </authorList>
    </citation>
    <scope>NUCLEOTIDE SEQUENCE</scope>
    <source>
        <strain evidence="7">JCM 30710</strain>
    </source>
</reference>
<dbReference type="EMBL" id="BOPZ01000039">
    <property type="protein sequence ID" value="GIM30479.1"/>
    <property type="molecule type" value="Genomic_DNA"/>
</dbReference>
<feature type="transmembrane region" description="Helical" evidence="6">
    <location>
        <begin position="141"/>
        <end position="158"/>
    </location>
</feature>
<evidence type="ECO:0000313" key="8">
    <source>
        <dbReference type="Proteomes" id="UP000679179"/>
    </source>
</evidence>
<comment type="caution">
    <text evidence="7">The sequence shown here is derived from an EMBL/GenBank/DDBJ whole genome shotgun (WGS) entry which is preliminary data.</text>
</comment>
<organism evidence="7 8">
    <name type="scientific">Clostridium polyendosporum</name>
    <dbReference type="NCBI Taxonomy" id="69208"/>
    <lineage>
        <taxon>Bacteria</taxon>
        <taxon>Bacillati</taxon>
        <taxon>Bacillota</taxon>
        <taxon>Clostridia</taxon>
        <taxon>Eubacteriales</taxon>
        <taxon>Clostridiaceae</taxon>
        <taxon>Clostridium</taxon>
    </lineage>
</organism>
<evidence type="ECO:0000256" key="6">
    <source>
        <dbReference type="SAM" id="Phobius"/>
    </source>
</evidence>
<dbReference type="InterPro" id="IPR001182">
    <property type="entry name" value="FtsW/RodA"/>
</dbReference>
<name>A0A919VFM8_9CLOT</name>
<keyword evidence="7" id="KW-0131">Cell cycle</keyword>